<dbReference type="Gene3D" id="3.40.630.30">
    <property type="match status" value="1"/>
</dbReference>
<dbReference type="EMBL" id="BDCO01000003">
    <property type="protein sequence ID" value="GAT35580.1"/>
    <property type="molecule type" value="Genomic_DNA"/>
</dbReference>
<dbReference type="OrthoDB" id="9806005at2"/>
<reference evidence="2" key="1">
    <citation type="journal article" date="2017" name="Genome Announc.">
        <title>Draft Genome Sequence of Terrimicrobium sacchariphilum NM-5T, a Facultative Anaerobic Soil Bacterium of the Class Spartobacteria.</title>
        <authorList>
            <person name="Qiu Y.L."/>
            <person name="Tourlousse D.M."/>
            <person name="Matsuura N."/>
            <person name="Ohashi A."/>
            <person name="Sekiguchi Y."/>
        </authorList>
    </citation>
    <scope>NUCLEOTIDE SEQUENCE [LARGE SCALE GENOMIC DNA]</scope>
    <source>
        <strain evidence="2">NM-5</strain>
    </source>
</reference>
<dbReference type="InterPro" id="IPR016181">
    <property type="entry name" value="Acyl_CoA_acyltransferase"/>
</dbReference>
<dbReference type="FunCoup" id="A0A146GE52">
    <property type="interactions" value="74"/>
</dbReference>
<name>A0A146GE52_TERSA</name>
<protein>
    <recommendedName>
        <fullName evidence="3">N-acetyltransferase domain-containing protein</fullName>
    </recommendedName>
</protein>
<dbReference type="STRING" id="690879.TSACC_3651"/>
<dbReference type="PANTHER" id="PTHR41368:SF1">
    <property type="entry name" value="PROTEIN YGHO"/>
    <property type="match status" value="1"/>
</dbReference>
<accession>A0A146GE52</accession>
<dbReference type="SUPFAM" id="SSF55729">
    <property type="entry name" value="Acyl-CoA N-acyltransferases (Nat)"/>
    <property type="match status" value="1"/>
</dbReference>
<proteinExistence type="predicted"/>
<dbReference type="AlphaFoldDB" id="A0A146GE52"/>
<comment type="caution">
    <text evidence="1">The sequence shown here is derived from an EMBL/GenBank/DDBJ whole genome shotgun (WGS) entry which is preliminary data.</text>
</comment>
<dbReference type="InParanoid" id="A0A146GE52"/>
<evidence type="ECO:0000313" key="1">
    <source>
        <dbReference type="EMBL" id="GAT35580.1"/>
    </source>
</evidence>
<gene>
    <name evidence="1" type="ORF">TSACC_3651</name>
</gene>
<keyword evidence="2" id="KW-1185">Reference proteome</keyword>
<dbReference type="Proteomes" id="UP000076023">
    <property type="component" value="Unassembled WGS sequence"/>
</dbReference>
<dbReference type="InterPro" id="IPR039968">
    <property type="entry name" value="BcerS-like"/>
</dbReference>
<organism evidence="1 2">
    <name type="scientific">Terrimicrobium sacchariphilum</name>
    <dbReference type="NCBI Taxonomy" id="690879"/>
    <lineage>
        <taxon>Bacteria</taxon>
        <taxon>Pseudomonadati</taxon>
        <taxon>Verrucomicrobiota</taxon>
        <taxon>Terrimicrobiia</taxon>
        <taxon>Terrimicrobiales</taxon>
        <taxon>Terrimicrobiaceae</taxon>
        <taxon>Terrimicrobium</taxon>
    </lineage>
</organism>
<evidence type="ECO:0000313" key="2">
    <source>
        <dbReference type="Proteomes" id="UP000076023"/>
    </source>
</evidence>
<sequence>MILVTPCRSAADRTLFELIPEMLHGSDAAFVPPVPGSIAKFLKPDSLFNRQDGSITGFIARRDGKPVGRIAAIQNRSHNAYWNDRVGFFGFFACENNVETAQALFAHVEETLAKLECDSVRGPYNPSINEECGLLTEGHHEPPSISMPWNPPYYPALMESVSQEIVRNLFGFHLPLHIGIPSRIEKMAGRIRERSKNVNIRSFDMKRLDEELRLAHRLYNVTLDRNWGFVPISLDDLLASADDLKAFADPDFLVFAEVDGEAVGFMLTLPNFNELLMRTKRIPRWLRLPAILWLMKTYKIQTVRQVILGVAPEHRDTGLVGLLCHDMVRRTQKTAHSAELSWIEANNATVIKLIKLMGATHSKSYAIYEKPITRVA</sequence>
<evidence type="ECO:0008006" key="3">
    <source>
        <dbReference type="Google" id="ProtNLM"/>
    </source>
</evidence>
<dbReference type="PANTHER" id="PTHR41368">
    <property type="entry name" value="PROTEIN YGHO"/>
    <property type="match status" value="1"/>
</dbReference>
<dbReference type="RefSeq" id="WP_075081377.1">
    <property type="nucleotide sequence ID" value="NZ_BDCO01000003.1"/>
</dbReference>